<dbReference type="PANTHER" id="PTHR21240:SF28">
    <property type="entry name" value="ISO-OROTATE DECARBOXYLASE (EUROFUNG)"/>
    <property type="match status" value="1"/>
</dbReference>
<accession>A0A5B2W2V3</accession>
<dbReference type="GO" id="GO:0019748">
    <property type="term" value="P:secondary metabolic process"/>
    <property type="evidence" value="ECO:0007669"/>
    <property type="project" value="TreeGrafter"/>
</dbReference>
<sequence>MRIHLSHVLCLPLLFTALTGNSQSNTQHYNGKVIDMHVHVSVKESENHAFSAQRTNTIQDILAFMPRSSIVKSVIITMARQGDMQDTRFRNDSIIALSHRYPSLIPICSVHPMDGDSAFIEMERVHKQGVQIIKLHPNSQHFDVAVPEVAALVKKAGELHMVLLFDSYSPLDGDEIGKLIMLAAMNQDARFIFAHMGMVNFPQLLTIEALKKYPWYKSNIWFDVSAIAPILGNSPFRDQLVWTIRTIGIDQFMFGSDFPLFDPTEAIKSVHAMGLTKEEEQKLFYTNATRLLGLQ</sequence>
<evidence type="ECO:0000256" key="1">
    <source>
        <dbReference type="ARBA" id="ARBA00023239"/>
    </source>
</evidence>
<dbReference type="InterPro" id="IPR032466">
    <property type="entry name" value="Metal_Hydrolase"/>
</dbReference>
<dbReference type="InterPro" id="IPR032465">
    <property type="entry name" value="ACMSD"/>
</dbReference>
<dbReference type="EMBL" id="VUOC01000001">
    <property type="protein sequence ID" value="KAA2245012.1"/>
    <property type="molecule type" value="Genomic_DNA"/>
</dbReference>
<organism evidence="3 4">
    <name type="scientific">Chitinophaga agrisoli</name>
    <dbReference type="NCBI Taxonomy" id="2607653"/>
    <lineage>
        <taxon>Bacteria</taxon>
        <taxon>Pseudomonadati</taxon>
        <taxon>Bacteroidota</taxon>
        <taxon>Chitinophagia</taxon>
        <taxon>Chitinophagales</taxon>
        <taxon>Chitinophagaceae</taxon>
        <taxon>Chitinophaga</taxon>
    </lineage>
</organism>
<dbReference type="RefSeq" id="WP_149836408.1">
    <property type="nucleotide sequence ID" value="NZ_VUOC01000001.1"/>
</dbReference>
<keyword evidence="1" id="KW-0456">Lyase</keyword>
<feature type="domain" description="Amidohydrolase-related" evidence="2">
    <location>
        <begin position="34"/>
        <end position="294"/>
    </location>
</feature>
<keyword evidence="3" id="KW-0378">Hydrolase</keyword>
<comment type="caution">
    <text evidence="3">The sequence shown here is derived from an EMBL/GenBank/DDBJ whole genome shotgun (WGS) entry which is preliminary data.</text>
</comment>
<evidence type="ECO:0000259" key="2">
    <source>
        <dbReference type="Pfam" id="PF04909"/>
    </source>
</evidence>
<dbReference type="PANTHER" id="PTHR21240">
    <property type="entry name" value="2-AMINO-3-CARBOXYLMUCONATE-6-SEMIALDEHYDE DECARBOXYLASE"/>
    <property type="match status" value="1"/>
</dbReference>
<reference evidence="3 4" key="2">
    <citation type="submission" date="2019-09" db="EMBL/GenBank/DDBJ databases">
        <authorList>
            <person name="Jin C."/>
        </authorList>
    </citation>
    <scope>NUCLEOTIDE SEQUENCE [LARGE SCALE GENOMIC DNA]</scope>
    <source>
        <strain evidence="3 4">BN140078</strain>
    </source>
</reference>
<dbReference type="Pfam" id="PF04909">
    <property type="entry name" value="Amidohydro_2"/>
    <property type="match status" value="1"/>
</dbReference>
<dbReference type="SUPFAM" id="SSF51556">
    <property type="entry name" value="Metallo-dependent hydrolases"/>
    <property type="match status" value="1"/>
</dbReference>
<dbReference type="Gene3D" id="3.20.20.140">
    <property type="entry name" value="Metal-dependent hydrolases"/>
    <property type="match status" value="1"/>
</dbReference>
<dbReference type="GO" id="GO:0005737">
    <property type="term" value="C:cytoplasm"/>
    <property type="evidence" value="ECO:0007669"/>
    <property type="project" value="TreeGrafter"/>
</dbReference>
<dbReference type="InterPro" id="IPR006680">
    <property type="entry name" value="Amidohydro-rel"/>
</dbReference>
<dbReference type="GO" id="GO:0016787">
    <property type="term" value="F:hydrolase activity"/>
    <property type="evidence" value="ECO:0007669"/>
    <property type="project" value="UniProtKB-KW"/>
</dbReference>
<evidence type="ECO:0000313" key="3">
    <source>
        <dbReference type="EMBL" id="KAA2245012.1"/>
    </source>
</evidence>
<keyword evidence="4" id="KW-1185">Reference proteome</keyword>
<reference evidence="3 4" key="1">
    <citation type="submission" date="2019-09" db="EMBL/GenBank/DDBJ databases">
        <title>Chitinophaga ginsengihumi sp. nov., isolated from soil of ginseng rhizosphere.</title>
        <authorList>
            <person name="Lee J."/>
        </authorList>
    </citation>
    <scope>NUCLEOTIDE SEQUENCE [LARGE SCALE GENOMIC DNA]</scope>
    <source>
        <strain evidence="3 4">BN140078</strain>
    </source>
</reference>
<gene>
    <name evidence="3" type="ORF">F0L74_03365</name>
</gene>
<protein>
    <submittedName>
        <fullName evidence="3">Amidohydrolase</fullName>
    </submittedName>
</protein>
<evidence type="ECO:0000313" key="4">
    <source>
        <dbReference type="Proteomes" id="UP000324611"/>
    </source>
</evidence>
<name>A0A5B2W2V3_9BACT</name>
<dbReference type="AlphaFoldDB" id="A0A5B2W2V3"/>
<dbReference type="GO" id="GO:0016831">
    <property type="term" value="F:carboxy-lyase activity"/>
    <property type="evidence" value="ECO:0007669"/>
    <property type="project" value="InterPro"/>
</dbReference>
<proteinExistence type="predicted"/>
<dbReference type="Proteomes" id="UP000324611">
    <property type="component" value="Unassembled WGS sequence"/>
</dbReference>